<organism evidence="1 2">
    <name type="scientific">Aspergillus costaricaensis CBS 115574</name>
    <dbReference type="NCBI Taxonomy" id="1448317"/>
    <lineage>
        <taxon>Eukaryota</taxon>
        <taxon>Fungi</taxon>
        <taxon>Dikarya</taxon>
        <taxon>Ascomycota</taxon>
        <taxon>Pezizomycotina</taxon>
        <taxon>Eurotiomycetes</taxon>
        <taxon>Eurotiomycetidae</taxon>
        <taxon>Eurotiales</taxon>
        <taxon>Aspergillaceae</taxon>
        <taxon>Aspergillus</taxon>
        <taxon>Aspergillus subgen. Circumdati</taxon>
    </lineage>
</organism>
<dbReference type="Proteomes" id="UP000249748">
    <property type="component" value="Unassembled WGS sequence"/>
</dbReference>
<evidence type="ECO:0000313" key="1">
    <source>
        <dbReference type="EMBL" id="RAK82881.1"/>
    </source>
</evidence>
<proteinExistence type="predicted"/>
<reference evidence="1" key="1">
    <citation type="submission" date="2018-02" db="EMBL/GenBank/DDBJ databases">
        <title>The genomes of Aspergillus section Nigri reveals drivers in fungal speciation.</title>
        <authorList>
            <consortium name="DOE Joint Genome Institute"/>
            <person name="Vesth T.C."/>
            <person name="Nybo J."/>
            <person name="Theobald S."/>
            <person name="Brandl J."/>
            <person name="Frisvad J.C."/>
            <person name="Nielsen K.F."/>
            <person name="Lyhne E.K."/>
            <person name="Kogle M.E."/>
            <person name="Kuo A."/>
            <person name="Riley R."/>
            <person name="Clum A."/>
            <person name="Nolan M."/>
            <person name="Lipzen A."/>
            <person name="Salamov A."/>
            <person name="Henrissat B."/>
            <person name="Wiebenga A."/>
            <person name="De vries R.P."/>
            <person name="Grigoriev I.V."/>
            <person name="Mortensen U.H."/>
            <person name="Andersen M.R."/>
            <person name="Baker S.E."/>
        </authorList>
    </citation>
    <scope>NUCLEOTIDE SEQUENCE</scope>
    <source>
        <strain evidence="1">CBS 115574</strain>
    </source>
</reference>
<accession>A0ACD1HY18</accession>
<gene>
    <name evidence="1" type="ORF">BO79DRAFT_223037</name>
</gene>
<dbReference type="EMBL" id="KZ824606">
    <property type="protein sequence ID" value="RAK82881.1"/>
    <property type="molecule type" value="Genomic_DNA"/>
</dbReference>
<evidence type="ECO:0000313" key="2">
    <source>
        <dbReference type="Proteomes" id="UP000249748"/>
    </source>
</evidence>
<protein>
    <submittedName>
        <fullName evidence="1">Uncharacterized protein</fullName>
    </submittedName>
</protein>
<sequence>MITFLGLRTSATRRFPGRANMFVEPFTISHVHVGLQVILWKRLILFLQYLDLKLPAVKYYRQCTHAASTTIKGTAAQHLNTLLSILLRLLLLRTPIPTIYLTQGRCATSGSNKHHPKFITPKDQLHLVTDTWSMQDSHCTNYVAEWYSMVLD</sequence>
<keyword evidence="2" id="KW-1185">Reference proteome</keyword>
<name>A0ACD1HY18_9EURO</name>